<dbReference type="InterPro" id="IPR011009">
    <property type="entry name" value="Kinase-like_dom_sf"/>
</dbReference>
<dbReference type="EMBL" id="CAJVPL010017949">
    <property type="protein sequence ID" value="CAG8700374.1"/>
    <property type="molecule type" value="Genomic_DNA"/>
</dbReference>
<feature type="non-terminal residue" evidence="1">
    <location>
        <position position="136"/>
    </location>
</feature>
<gene>
    <name evidence="1" type="ORF">AGERDE_LOCUS13477</name>
</gene>
<reference evidence="1" key="1">
    <citation type="submission" date="2021-06" db="EMBL/GenBank/DDBJ databases">
        <authorList>
            <person name="Kallberg Y."/>
            <person name="Tangrot J."/>
            <person name="Rosling A."/>
        </authorList>
    </citation>
    <scope>NUCLEOTIDE SEQUENCE</scope>
    <source>
        <strain evidence="1">MT106</strain>
    </source>
</reference>
<protein>
    <submittedName>
        <fullName evidence="1">9977_t:CDS:1</fullName>
    </submittedName>
</protein>
<dbReference type="Gene3D" id="1.10.510.10">
    <property type="entry name" value="Transferase(Phosphotransferase) domain 1"/>
    <property type="match status" value="1"/>
</dbReference>
<dbReference type="Proteomes" id="UP000789831">
    <property type="component" value="Unassembled WGS sequence"/>
</dbReference>
<evidence type="ECO:0000313" key="2">
    <source>
        <dbReference type="Proteomes" id="UP000789831"/>
    </source>
</evidence>
<evidence type="ECO:0000313" key="1">
    <source>
        <dbReference type="EMBL" id="CAG8700374.1"/>
    </source>
</evidence>
<organism evidence="1 2">
    <name type="scientific">Ambispora gerdemannii</name>
    <dbReference type="NCBI Taxonomy" id="144530"/>
    <lineage>
        <taxon>Eukaryota</taxon>
        <taxon>Fungi</taxon>
        <taxon>Fungi incertae sedis</taxon>
        <taxon>Mucoromycota</taxon>
        <taxon>Glomeromycotina</taxon>
        <taxon>Glomeromycetes</taxon>
        <taxon>Archaeosporales</taxon>
        <taxon>Ambisporaceae</taxon>
        <taxon>Ambispora</taxon>
    </lineage>
</organism>
<feature type="non-terminal residue" evidence="1">
    <location>
        <position position="1"/>
    </location>
</feature>
<sequence length="136" mass="15428">FGVLLWEIAEQKTPFQSIENDIVGIRQNVLENKREQFSLPLQVPVEWADIVNKATSFDSTNRPALATIFTELFDLSKKHLPHPPATRLPSNPRSLFSVQTVQDAINIHKSKGGDRKTAFKIFSEYAELGDSTAKYW</sequence>
<dbReference type="OrthoDB" id="2384430at2759"/>
<keyword evidence="2" id="KW-1185">Reference proteome</keyword>
<dbReference type="SUPFAM" id="SSF56112">
    <property type="entry name" value="Protein kinase-like (PK-like)"/>
    <property type="match status" value="1"/>
</dbReference>
<name>A0A9N9HQ74_9GLOM</name>
<proteinExistence type="predicted"/>
<accession>A0A9N9HQ74</accession>
<dbReference type="AlphaFoldDB" id="A0A9N9HQ74"/>
<comment type="caution">
    <text evidence="1">The sequence shown here is derived from an EMBL/GenBank/DDBJ whole genome shotgun (WGS) entry which is preliminary data.</text>
</comment>